<dbReference type="AlphaFoldDB" id="A0A1Q2MG22"/>
<dbReference type="KEGG" id="pbas:SMSP2_01975"/>
<sequence length="98" mass="11445">MTEDIQDYTYTYDYESRLVRIEDSQSAAVAQFCYDALGRRIMKDDNTVDYPWMYYYDNKGRMTISRSTVSVDIDRAKIPLRCKCPAGKTKIGFICIIL</sequence>
<dbReference type="EMBL" id="CP019646">
    <property type="protein sequence ID" value="AQQ71599.1"/>
    <property type="molecule type" value="Genomic_DNA"/>
</dbReference>
<proteinExistence type="predicted"/>
<keyword evidence="2" id="KW-1185">Reference proteome</keyword>
<dbReference type="Proteomes" id="UP000188181">
    <property type="component" value="Chromosome"/>
</dbReference>
<dbReference type="OrthoDB" id="291501at2"/>
<evidence type="ECO:0000313" key="2">
    <source>
        <dbReference type="Proteomes" id="UP000188181"/>
    </source>
</evidence>
<protein>
    <recommendedName>
        <fullName evidence="3">YD repeat (Two copies)</fullName>
    </recommendedName>
</protein>
<dbReference type="Gene3D" id="2.180.10.10">
    <property type="entry name" value="RHS repeat-associated core"/>
    <property type="match status" value="1"/>
</dbReference>
<accession>A0A1Q2MG22</accession>
<organism evidence="1 2">
    <name type="scientific">Limihaloglobus sulfuriphilus</name>
    <dbReference type="NCBI Taxonomy" id="1851148"/>
    <lineage>
        <taxon>Bacteria</taxon>
        <taxon>Pseudomonadati</taxon>
        <taxon>Planctomycetota</taxon>
        <taxon>Phycisphaerae</taxon>
        <taxon>Sedimentisphaerales</taxon>
        <taxon>Sedimentisphaeraceae</taxon>
        <taxon>Limihaloglobus</taxon>
    </lineage>
</organism>
<dbReference type="STRING" id="1851148.SMSP2_01975"/>
<dbReference type="RefSeq" id="WP_146683762.1">
    <property type="nucleotide sequence ID" value="NZ_CP019646.1"/>
</dbReference>
<evidence type="ECO:0008006" key="3">
    <source>
        <dbReference type="Google" id="ProtNLM"/>
    </source>
</evidence>
<evidence type="ECO:0000313" key="1">
    <source>
        <dbReference type="EMBL" id="AQQ71599.1"/>
    </source>
</evidence>
<gene>
    <name evidence="1" type="ORF">SMSP2_01975</name>
</gene>
<name>A0A1Q2MG22_9BACT</name>
<reference evidence="2" key="1">
    <citation type="submission" date="2017-02" db="EMBL/GenBank/DDBJ databases">
        <title>Comparative genomics and description of representatives of a novel lineage of planctomycetes thriving in anoxic sediments.</title>
        <authorList>
            <person name="Spring S."/>
            <person name="Bunk B."/>
            <person name="Sproer C."/>
        </authorList>
    </citation>
    <scope>NUCLEOTIDE SEQUENCE [LARGE SCALE GENOMIC DNA]</scope>
    <source>
        <strain evidence="2">SM-Chi-D1</strain>
    </source>
</reference>